<feature type="compositionally biased region" description="Polar residues" evidence="2">
    <location>
        <begin position="26"/>
        <end position="36"/>
    </location>
</feature>
<feature type="zinc finger region" description="C3H1-type" evidence="1">
    <location>
        <begin position="309"/>
        <end position="337"/>
    </location>
</feature>
<evidence type="ECO:0000313" key="5">
    <source>
        <dbReference type="Proteomes" id="UP000800092"/>
    </source>
</evidence>
<keyword evidence="5" id="KW-1185">Reference proteome</keyword>
<feature type="compositionally biased region" description="Polar residues" evidence="2">
    <location>
        <begin position="377"/>
        <end position="387"/>
    </location>
</feature>
<accession>A0A6A6GT38</accession>
<feature type="compositionally biased region" description="Basic and acidic residues" evidence="2">
    <location>
        <begin position="470"/>
        <end position="486"/>
    </location>
</feature>
<evidence type="ECO:0000256" key="2">
    <source>
        <dbReference type="SAM" id="MobiDB-lite"/>
    </source>
</evidence>
<evidence type="ECO:0000313" key="4">
    <source>
        <dbReference type="EMBL" id="KAF2228944.1"/>
    </source>
</evidence>
<feature type="region of interest" description="Disordered" evidence="2">
    <location>
        <begin position="347"/>
        <end position="388"/>
    </location>
</feature>
<dbReference type="OrthoDB" id="1918685at2759"/>
<sequence length="494" mass="54665">MTDVFISSQGKSTHVSREELFMSLMSKDSGQPQNSIALPKDPKETYQRTAFGHKTQVPGNSPQDVHLPAFGSQKNDSLAGISSKDETVLPSMSFVNPDSKRNEGPSVKEQPLDGSAKNALTAASTETADVPSAASELGVRPPSFSIHATSSQSQRKLVKTSATSPFVTRFRRTSERKKSDERQDSNQGKQVTPMLKKEPGDFIANEVFKQPLAEGPEKAENGKDRHSKGSISTPHLAPSISKQTENTPPMMLKTKTENGEALARPNSLNHKDPSTFPGGSPADSLPGDHEEASTIRGEDAASAWHRLVSKEMTCLFWYRDGFCKRRDEDCMYAHHLCEYAASPYGPPIRLSESTPKSKTETNSSHSSEEKSLARSPPVTNTTSQTPIVDTLWHRERPVTFEDRRKVVRTIVANVGRRASPREFVAFVPDTSLAGLFGDQRVNNIYLRKALEDKLRPFVLANKEKFRDIPLERTSADSVEREGRHSTADYYRPGR</sequence>
<dbReference type="InterPro" id="IPR000571">
    <property type="entry name" value="Znf_CCCH"/>
</dbReference>
<organism evidence="4 5">
    <name type="scientific">Viridothelium virens</name>
    <name type="common">Speckled blister lichen</name>
    <name type="synonym">Trypethelium virens</name>
    <dbReference type="NCBI Taxonomy" id="1048519"/>
    <lineage>
        <taxon>Eukaryota</taxon>
        <taxon>Fungi</taxon>
        <taxon>Dikarya</taxon>
        <taxon>Ascomycota</taxon>
        <taxon>Pezizomycotina</taxon>
        <taxon>Dothideomycetes</taxon>
        <taxon>Dothideomycetes incertae sedis</taxon>
        <taxon>Trypetheliales</taxon>
        <taxon>Trypetheliaceae</taxon>
        <taxon>Viridothelium</taxon>
    </lineage>
</organism>
<keyword evidence="1" id="KW-0479">Metal-binding</keyword>
<keyword evidence="1" id="KW-0863">Zinc-finger</keyword>
<dbReference type="PROSITE" id="PS50103">
    <property type="entry name" value="ZF_C3H1"/>
    <property type="match status" value="1"/>
</dbReference>
<dbReference type="Proteomes" id="UP000800092">
    <property type="component" value="Unassembled WGS sequence"/>
</dbReference>
<evidence type="ECO:0000259" key="3">
    <source>
        <dbReference type="PROSITE" id="PS50103"/>
    </source>
</evidence>
<dbReference type="GO" id="GO:0008270">
    <property type="term" value="F:zinc ion binding"/>
    <property type="evidence" value="ECO:0007669"/>
    <property type="project" value="UniProtKB-KW"/>
</dbReference>
<feature type="compositionally biased region" description="Basic and acidic residues" evidence="2">
    <location>
        <begin position="286"/>
        <end position="297"/>
    </location>
</feature>
<feature type="region of interest" description="Disordered" evidence="2">
    <location>
        <begin position="25"/>
        <end position="199"/>
    </location>
</feature>
<protein>
    <recommendedName>
        <fullName evidence="3">C3H1-type domain-containing protein</fullName>
    </recommendedName>
</protein>
<feature type="compositionally biased region" description="Polar residues" evidence="2">
    <location>
        <begin position="146"/>
        <end position="166"/>
    </location>
</feature>
<name>A0A6A6GT38_VIRVR</name>
<proteinExistence type="predicted"/>
<feature type="region of interest" description="Disordered" evidence="2">
    <location>
        <begin position="470"/>
        <end position="494"/>
    </location>
</feature>
<feature type="compositionally biased region" description="Basic and acidic residues" evidence="2">
    <location>
        <begin position="215"/>
        <end position="224"/>
    </location>
</feature>
<gene>
    <name evidence="4" type="ORF">EV356DRAFT_512056</name>
</gene>
<reference evidence="4" key="1">
    <citation type="journal article" date="2020" name="Stud. Mycol.">
        <title>101 Dothideomycetes genomes: a test case for predicting lifestyles and emergence of pathogens.</title>
        <authorList>
            <person name="Haridas S."/>
            <person name="Albert R."/>
            <person name="Binder M."/>
            <person name="Bloem J."/>
            <person name="Labutti K."/>
            <person name="Salamov A."/>
            <person name="Andreopoulos B."/>
            <person name="Baker S."/>
            <person name="Barry K."/>
            <person name="Bills G."/>
            <person name="Bluhm B."/>
            <person name="Cannon C."/>
            <person name="Castanera R."/>
            <person name="Culley D."/>
            <person name="Daum C."/>
            <person name="Ezra D."/>
            <person name="Gonzalez J."/>
            <person name="Henrissat B."/>
            <person name="Kuo A."/>
            <person name="Liang C."/>
            <person name="Lipzen A."/>
            <person name="Lutzoni F."/>
            <person name="Magnuson J."/>
            <person name="Mondo S."/>
            <person name="Nolan M."/>
            <person name="Ohm R."/>
            <person name="Pangilinan J."/>
            <person name="Park H.-J."/>
            <person name="Ramirez L."/>
            <person name="Alfaro M."/>
            <person name="Sun H."/>
            <person name="Tritt A."/>
            <person name="Yoshinaga Y."/>
            <person name="Zwiers L.-H."/>
            <person name="Turgeon B."/>
            <person name="Goodwin S."/>
            <person name="Spatafora J."/>
            <person name="Crous P."/>
            <person name="Grigoriev I."/>
        </authorList>
    </citation>
    <scope>NUCLEOTIDE SEQUENCE</scope>
    <source>
        <strain evidence="4">Tuck. ex Michener</strain>
    </source>
</reference>
<feature type="compositionally biased region" description="Polar residues" evidence="2">
    <location>
        <begin position="351"/>
        <end position="365"/>
    </location>
</feature>
<feature type="domain" description="C3H1-type" evidence="3">
    <location>
        <begin position="309"/>
        <end position="337"/>
    </location>
</feature>
<feature type="region of interest" description="Disordered" evidence="2">
    <location>
        <begin position="213"/>
        <end position="297"/>
    </location>
</feature>
<keyword evidence="1" id="KW-0862">Zinc</keyword>
<feature type="compositionally biased region" description="Basic and acidic residues" evidence="2">
    <location>
        <begin position="172"/>
        <end position="184"/>
    </location>
</feature>
<dbReference type="EMBL" id="ML991882">
    <property type="protein sequence ID" value="KAF2228944.1"/>
    <property type="molecule type" value="Genomic_DNA"/>
</dbReference>
<dbReference type="AlphaFoldDB" id="A0A6A6GT38"/>
<evidence type="ECO:0000256" key="1">
    <source>
        <dbReference type="PROSITE-ProRule" id="PRU00723"/>
    </source>
</evidence>